<dbReference type="AlphaFoldDB" id="A0A1M6Z8U5"/>
<evidence type="ECO:0000313" key="2">
    <source>
        <dbReference type="EMBL" id="SHL26759.1"/>
    </source>
</evidence>
<dbReference type="InterPro" id="IPR010921">
    <property type="entry name" value="Trp_repressor/repl_initiator"/>
</dbReference>
<dbReference type="GO" id="GO:0043565">
    <property type="term" value="F:sequence-specific DNA binding"/>
    <property type="evidence" value="ECO:0007669"/>
    <property type="project" value="InterPro"/>
</dbReference>
<evidence type="ECO:0000313" key="3">
    <source>
        <dbReference type="Proteomes" id="UP000093508"/>
    </source>
</evidence>
<gene>
    <name evidence="1" type="ORF">BBH99_12560</name>
    <name evidence="2" type="ORF">SAMN05444407_103129</name>
</gene>
<proteinExistence type="predicted"/>
<dbReference type="EMBL" id="FRBM01000003">
    <property type="protein sequence ID" value="SHL26759.1"/>
    <property type="molecule type" value="Genomic_DNA"/>
</dbReference>
<evidence type="ECO:0000313" key="1">
    <source>
        <dbReference type="EMBL" id="OCA76512.1"/>
    </source>
</evidence>
<dbReference type="OrthoDB" id="1260127at2"/>
<dbReference type="STRING" id="1423959.SAMN05444407_103129"/>
<accession>A0A1M6Z8U5</accession>
<keyword evidence="3" id="KW-1185">Reference proteome</keyword>
<dbReference type="Proteomes" id="UP000093508">
    <property type="component" value="Unassembled WGS sequence"/>
</dbReference>
<reference evidence="2 4" key="2">
    <citation type="submission" date="2016-11" db="EMBL/GenBank/DDBJ databases">
        <authorList>
            <person name="Jaros S."/>
            <person name="Januszkiewicz K."/>
            <person name="Wedrychowicz H."/>
        </authorList>
    </citation>
    <scope>NUCLEOTIDE SEQUENCE [LARGE SCALE GENOMIC DNA]</scope>
    <source>
        <strain evidence="2 4">DSM 27621</strain>
    </source>
</reference>
<evidence type="ECO:0000313" key="4">
    <source>
        <dbReference type="Proteomes" id="UP000184069"/>
    </source>
</evidence>
<protein>
    <recommendedName>
        <fullName evidence="5">Helix-turn-helix domain-containing protein</fullName>
    </recommendedName>
</protein>
<dbReference type="Proteomes" id="UP000184069">
    <property type="component" value="Unassembled WGS sequence"/>
</dbReference>
<evidence type="ECO:0008006" key="5">
    <source>
        <dbReference type="Google" id="ProtNLM"/>
    </source>
</evidence>
<organism evidence="2 4">
    <name type="scientific">Chryseobacterium contaminans</name>
    <dbReference type="NCBI Taxonomy" id="1423959"/>
    <lineage>
        <taxon>Bacteria</taxon>
        <taxon>Pseudomonadati</taxon>
        <taxon>Bacteroidota</taxon>
        <taxon>Flavobacteriia</taxon>
        <taxon>Flavobacteriales</taxon>
        <taxon>Weeksellaceae</taxon>
        <taxon>Chryseobacterium group</taxon>
        <taxon>Chryseobacterium</taxon>
    </lineage>
</organism>
<sequence length="108" mass="12938">MEEAIRPDYRKLYMDMLDWKYPEKKEVCAEFLKKRKLEALDVITLNTMIFGDRKSNQKHKSYDQNSILEILAYQKKNPCTNKELSLLFKISRNTITKWKKIYSQKAGI</sequence>
<dbReference type="EMBL" id="MAYF01000328">
    <property type="protein sequence ID" value="OCA76512.1"/>
    <property type="molecule type" value="Genomic_DNA"/>
</dbReference>
<reference evidence="1 3" key="1">
    <citation type="submission" date="2016-07" db="EMBL/GenBank/DDBJ databases">
        <authorList>
            <person name="Jeong J.-J."/>
            <person name="Kim D.W."/>
            <person name="Sang M.K."/>
            <person name="Choi I.-G."/>
            <person name="Kim K.D."/>
        </authorList>
    </citation>
    <scope>NUCLEOTIDE SEQUENCE [LARGE SCALE GENOMIC DNA]</scope>
    <source>
        <strain evidence="1 3">C-26</strain>
    </source>
</reference>
<dbReference type="SUPFAM" id="SSF48295">
    <property type="entry name" value="TrpR-like"/>
    <property type="match status" value="1"/>
</dbReference>
<dbReference type="RefSeq" id="WP_066698961.1">
    <property type="nucleotide sequence ID" value="NZ_FRBM01000003.1"/>
</dbReference>
<name>A0A1M6Z8U5_9FLAO</name>